<sequence length="695" mass="76087">MESLPFRLKVIETGTEWFVECSSELGEASMRVPAPCSREKLQSALQGVQKSLMKSYSLSIVRGASAPEKSVREFGKLLTGTILQNQIFAQFDRCRIRAKEQGKSLRVLLRPDGPQVSRIPWEYMVDPTDPARDDFLALRVPVVRDLRLMDPISPMPLALPLRVLGVSALPEDLPPLEAQQERERIEHVLQHDSSNNVDVHWLPGDRWKDLTRALGSGTWHVLHCVCHGGFDEEGGQGYIQLSGDDGSAMRFHARDFRSLIERSPQLRLVVLNACESAVGGSENVFTSTAASLVEAGVPAVVAMQYEITDRAAFTFAAAFYEWLAEGVPVDRAVTLAREEVKVRLGTLEWATPVLFLASETAQIFASQLTPSGAKDSSRDQPSAPPAETPQAPATSRLVAQVGPCAHMALGPANLLAVACDDGVVRVFDAARGELAAQCMPVQREKPVRLAWSPWRRHVASRHKDGTVVIWDLQTELPVRVISVGDRGAALAFSSDGHWLALTVENHVHVYDPRGARVRDLTVASPKETQTWPSGQKAPLGPLAFAPGDRYVVVACGDGVVRQLNVRGLAVMTWRHPQPVQALAVTEDLLATGCMDGRVRLWSWQGQLLWRTQPGLTAYQLAFDNECTVMAVAHQRGEVAVRDVHTGAPSLVTRLESRPAGLAFLEDDKGLVTASREGSIECWELPDWLTEEGGGP</sequence>
<evidence type="ECO:0000256" key="2">
    <source>
        <dbReference type="ARBA" id="ARBA00022737"/>
    </source>
</evidence>
<reference evidence="8" key="1">
    <citation type="journal article" date="2019" name="Int. J. Syst. Evol. Microbiol.">
        <title>The Global Catalogue of Microorganisms (GCM) 10K type strain sequencing project: providing services to taxonomists for standard genome sequencing and annotation.</title>
        <authorList>
            <consortium name="The Broad Institute Genomics Platform"/>
            <consortium name="The Broad Institute Genome Sequencing Center for Infectious Disease"/>
            <person name="Wu L."/>
            <person name="Ma J."/>
        </authorList>
    </citation>
    <scope>NUCLEOTIDE SEQUENCE [LARGE SCALE GENOMIC DNA]</scope>
    <source>
        <strain evidence="8">JCM 4358</strain>
    </source>
</reference>
<dbReference type="PANTHER" id="PTHR19848:SF8">
    <property type="entry name" value="F-BOX AND WD REPEAT DOMAIN CONTAINING 7"/>
    <property type="match status" value="1"/>
</dbReference>
<dbReference type="InterPro" id="IPR001680">
    <property type="entry name" value="WD40_rpt"/>
</dbReference>
<feature type="region of interest" description="Disordered" evidence="4">
    <location>
        <begin position="368"/>
        <end position="393"/>
    </location>
</feature>
<dbReference type="PROSITE" id="PS50082">
    <property type="entry name" value="WD_REPEATS_2"/>
    <property type="match status" value="2"/>
</dbReference>
<dbReference type="Pfam" id="PF12770">
    <property type="entry name" value="CHAT"/>
    <property type="match status" value="1"/>
</dbReference>
<comment type="caution">
    <text evidence="7">The sequence shown here is derived from an EMBL/GenBank/DDBJ whole genome shotgun (WGS) entry which is preliminary data.</text>
</comment>
<dbReference type="InterPro" id="IPR011047">
    <property type="entry name" value="Quinoprotein_ADH-like_sf"/>
</dbReference>
<dbReference type="SMART" id="SM00320">
    <property type="entry name" value="WD40"/>
    <property type="match status" value="6"/>
</dbReference>
<evidence type="ECO:0000313" key="8">
    <source>
        <dbReference type="Proteomes" id="UP001499986"/>
    </source>
</evidence>
<organism evidence="7 8">
    <name type="scientific">Streptomyces coeruleofuscus</name>
    <dbReference type="NCBI Taxonomy" id="66879"/>
    <lineage>
        <taxon>Bacteria</taxon>
        <taxon>Bacillati</taxon>
        <taxon>Actinomycetota</taxon>
        <taxon>Actinomycetes</taxon>
        <taxon>Kitasatosporales</taxon>
        <taxon>Streptomycetaceae</taxon>
        <taxon>Streptomyces</taxon>
    </lineage>
</organism>
<proteinExistence type="predicted"/>
<dbReference type="Pfam" id="PF12894">
    <property type="entry name" value="ANAPC4_WD40"/>
    <property type="match status" value="1"/>
</dbReference>
<keyword evidence="8" id="KW-1185">Reference proteome</keyword>
<dbReference type="InterPro" id="IPR015943">
    <property type="entry name" value="WD40/YVTN_repeat-like_dom_sf"/>
</dbReference>
<evidence type="ECO:0000259" key="5">
    <source>
        <dbReference type="Pfam" id="PF12770"/>
    </source>
</evidence>
<dbReference type="PANTHER" id="PTHR19848">
    <property type="entry name" value="WD40 REPEAT PROTEIN"/>
    <property type="match status" value="1"/>
</dbReference>
<protein>
    <recommendedName>
        <fullName evidence="9">CHAT domain-containing protein</fullName>
    </recommendedName>
</protein>
<accession>A0ABP5VQ35</accession>
<evidence type="ECO:0000313" key="7">
    <source>
        <dbReference type="EMBL" id="GAA2409018.1"/>
    </source>
</evidence>
<dbReference type="EMBL" id="BAAASE010000006">
    <property type="protein sequence ID" value="GAA2409018.1"/>
    <property type="molecule type" value="Genomic_DNA"/>
</dbReference>
<evidence type="ECO:0000256" key="1">
    <source>
        <dbReference type="ARBA" id="ARBA00022574"/>
    </source>
</evidence>
<dbReference type="Gene3D" id="2.130.10.10">
    <property type="entry name" value="YVTN repeat-like/Quinoprotein amine dehydrogenase"/>
    <property type="match status" value="2"/>
</dbReference>
<evidence type="ECO:0000256" key="4">
    <source>
        <dbReference type="SAM" id="MobiDB-lite"/>
    </source>
</evidence>
<evidence type="ECO:0000256" key="3">
    <source>
        <dbReference type="PROSITE-ProRule" id="PRU00221"/>
    </source>
</evidence>
<dbReference type="SUPFAM" id="SSF50998">
    <property type="entry name" value="Quinoprotein alcohol dehydrogenase-like"/>
    <property type="match status" value="1"/>
</dbReference>
<feature type="domain" description="CHAT" evidence="5">
    <location>
        <begin position="82"/>
        <end position="340"/>
    </location>
</feature>
<dbReference type="RefSeq" id="WP_346138709.1">
    <property type="nucleotide sequence ID" value="NZ_BAAASE010000006.1"/>
</dbReference>
<name>A0ABP5VQ35_9ACTN</name>
<dbReference type="Proteomes" id="UP001499986">
    <property type="component" value="Unassembled WGS sequence"/>
</dbReference>
<feature type="repeat" description="WD" evidence="3">
    <location>
        <begin position="572"/>
        <end position="602"/>
    </location>
</feature>
<keyword evidence="2" id="KW-0677">Repeat</keyword>
<evidence type="ECO:0008006" key="9">
    <source>
        <dbReference type="Google" id="ProtNLM"/>
    </source>
</evidence>
<dbReference type="InterPro" id="IPR024977">
    <property type="entry name" value="Apc4-like_WD40_dom"/>
</dbReference>
<gene>
    <name evidence="7" type="ORF">GCM10010255_51250</name>
</gene>
<evidence type="ECO:0000259" key="6">
    <source>
        <dbReference type="Pfam" id="PF12894"/>
    </source>
</evidence>
<keyword evidence="1 3" id="KW-0853">WD repeat</keyword>
<feature type="domain" description="Anaphase-promoting complex subunit 4-like WD40" evidence="6">
    <location>
        <begin position="585"/>
        <end position="647"/>
    </location>
</feature>
<dbReference type="InterPro" id="IPR024983">
    <property type="entry name" value="CHAT_dom"/>
</dbReference>
<feature type="repeat" description="WD" evidence="3">
    <location>
        <begin position="449"/>
        <end position="480"/>
    </location>
</feature>